<evidence type="ECO:0008006" key="3">
    <source>
        <dbReference type="Google" id="ProtNLM"/>
    </source>
</evidence>
<sequence>MYKIILAIRYLIKRHITYFAVLAVALCVFMVVVVMTVMTGLVRDFKVKNHNWVGDCVLSSDSLVGFPYYEEFMKILEGEIIVEAVR</sequence>
<comment type="caution">
    <text evidence="2">The sequence shown here is derived from an EMBL/GenBank/DDBJ whole genome shotgun (WGS) entry which is preliminary data.</text>
</comment>
<keyword evidence="1" id="KW-0812">Transmembrane</keyword>
<keyword evidence="1" id="KW-1133">Transmembrane helix</keyword>
<organism evidence="2">
    <name type="scientific">marine sediment metagenome</name>
    <dbReference type="NCBI Taxonomy" id="412755"/>
    <lineage>
        <taxon>unclassified sequences</taxon>
        <taxon>metagenomes</taxon>
        <taxon>ecological metagenomes</taxon>
    </lineage>
</organism>
<feature type="non-terminal residue" evidence="2">
    <location>
        <position position="86"/>
    </location>
</feature>
<accession>X0VJI6</accession>
<feature type="transmembrane region" description="Helical" evidence="1">
    <location>
        <begin position="16"/>
        <end position="42"/>
    </location>
</feature>
<protein>
    <recommendedName>
        <fullName evidence="3">MacB-like periplasmic core domain-containing protein</fullName>
    </recommendedName>
</protein>
<evidence type="ECO:0000313" key="2">
    <source>
        <dbReference type="EMBL" id="GAG18405.1"/>
    </source>
</evidence>
<name>X0VJI6_9ZZZZ</name>
<evidence type="ECO:0000256" key="1">
    <source>
        <dbReference type="SAM" id="Phobius"/>
    </source>
</evidence>
<dbReference type="AlphaFoldDB" id="X0VJI6"/>
<proteinExistence type="predicted"/>
<dbReference type="EMBL" id="BARS01032782">
    <property type="protein sequence ID" value="GAG18405.1"/>
    <property type="molecule type" value="Genomic_DNA"/>
</dbReference>
<reference evidence="2" key="1">
    <citation type="journal article" date="2014" name="Front. Microbiol.">
        <title>High frequency of phylogenetically diverse reductive dehalogenase-homologous genes in deep subseafloor sedimentary metagenomes.</title>
        <authorList>
            <person name="Kawai M."/>
            <person name="Futagami T."/>
            <person name="Toyoda A."/>
            <person name="Takaki Y."/>
            <person name="Nishi S."/>
            <person name="Hori S."/>
            <person name="Arai W."/>
            <person name="Tsubouchi T."/>
            <person name="Morono Y."/>
            <person name="Uchiyama I."/>
            <person name="Ito T."/>
            <person name="Fujiyama A."/>
            <person name="Inagaki F."/>
            <person name="Takami H."/>
        </authorList>
    </citation>
    <scope>NUCLEOTIDE SEQUENCE</scope>
    <source>
        <strain evidence="2">Expedition CK06-06</strain>
    </source>
</reference>
<keyword evidence="1" id="KW-0472">Membrane</keyword>
<gene>
    <name evidence="2" type="ORF">S01H1_50849</name>
</gene>